<keyword evidence="3 5" id="KW-1133">Transmembrane helix</keyword>
<evidence type="ECO:0000259" key="6">
    <source>
        <dbReference type="Pfam" id="PF06305"/>
    </source>
</evidence>
<dbReference type="GO" id="GO:0008653">
    <property type="term" value="P:lipopolysaccharide metabolic process"/>
    <property type="evidence" value="ECO:0007669"/>
    <property type="project" value="InterPro"/>
</dbReference>
<keyword evidence="4 5" id="KW-0472">Membrane</keyword>
<gene>
    <name evidence="5 7" type="primary">lapA</name>
    <name evidence="7" type="ORF">ERCIPICE3303_452</name>
</gene>
<keyword evidence="1 5" id="KW-1003">Cell membrane</keyword>
<dbReference type="EMBL" id="LR217737">
    <property type="protein sequence ID" value="VFP88397.1"/>
    <property type="molecule type" value="Genomic_DNA"/>
</dbReference>
<dbReference type="Pfam" id="PF06305">
    <property type="entry name" value="LapA_dom"/>
    <property type="match status" value="1"/>
</dbReference>
<evidence type="ECO:0000256" key="4">
    <source>
        <dbReference type="ARBA" id="ARBA00023136"/>
    </source>
</evidence>
<evidence type="ECO:0000256" key="1">
    <source>
        <dbReference type="ARBA" id="ARBA00022475"/>
    </source>
</evidence>
<dbReference type="InterPro" id="IPR010445">
    <property type="entry name" value="LapA_dom"/>
</dbReference>
<feature type="transmembrane region" description="Helical" evidence="5">
    <location>
        <begin position="5"/>
        <end position="22"/>
    </location>
</feature>
<dbReference type="Proteomes" id="UP000294289">
    <property type="component" value="Chromosome"/>
</dbReference>
<feature type="transmembrane region" description="Helical" evidence="5">
    <location>
        <begin position="42"/>
        <end position="65"/>
    </location>
</feature>
<keyword evidence="2 5" id="KW-0812">Transmembrane</keyword>
<reference evidence="7 8" key="1">
    <citation type="submission" date="2019-02" db="EMBL/GenBank/DDBJ databases">
        <authorList>
            <person name="Manzano-Marin A."/>
            <person name="Manzano-Marin A."/>
        </authorList>
    </citation>
    <scope>NUCLEOTIDE SEQUENCE [LARGE SCALE GENOMIC DNA]</scope>
    <source>
        <strain evidence="7 8">ErCipiceae</strain>
    </source>
</reference>
<dbReference type="HAMAP" id="MF_01948">
    <property type="entry name" value="LPS_assembly_LapA"/>
    <property type="match status" value="1"/>
</dbReference>
<evidence type="ECO:0000256" key="3">
    <source>
        <dbReference type="ARBA" id="ARBA00022989"/>
    </source>
</evidence>
<comment type="caution">
    <text evidence="5">Lacks conserved residue(s) required for the propagation of feature annotation.</text>
</comment>
<feature type="domain" description="Lipopolysaccharide assembly protein A" evidence="6">
    <location>
        <begin position="25"/>
        <end position="85"/>
    </location>
</feature>
<comment type="similarity">
    <text evidence="5">Belongs to the LapA family.</text>
</comment>
<dbReference type="AlphaFoldDB" id="A0A803FUQ2"/>
<evidence type="ECO:0000313" key="8">
    <source>
        <dbReference type="Proteomes" id="UP000294289"/>
    </source>
</evidence>
<keyword evidence="5" id="KW-0997">Cell inner membrane</keyword>
<protein>
    <recommendedName>
        <fullName evidence="5">Lipopolysaccharide assembly protein A</fullName>
    </recommendedName>
</protein>
<comment type="function">
    <text evidence="5">Involved in the assembly of lipopolysaccharide (LPS).</text>
</comment>
<organism evidence="7 8">
    <name type="scientific">Candidatus Erwinia haradaeae</name>
    <dbReference type="NCBI Taxonomy" id="1922217"/>
    <lineage>
        <taxon>Bacteria</taxon>
        <taxon>Pseudomonadati</taxon>
        <taxon>Pseudomonadota</taxon>
        <taxon>Gammaproteobacteria</taxon>
        <taxon>Enterobacterales</taxon>
        <taxon>Erwiniaceae</taxon>
        <taxon>Erwinia</taxon>
    </lineage>
</organism>
<name>A0A803FUQ2_9GAMM</name>
<evidence type="ECO:0000256" key="2">
    <source>
        <dbReference type="ARBA" id="ARBA00022692"/>
    </source>
</evidence>
<comment type="subcellular location">
    <subcellularLocation>
        <location evidence="5">Cell inner membrane</location>
        <topology evidence="5">Multi-pass membrane protein</topology>
    </subcellularLocation>
</comment>
<sequence length="96" mass="11121">MKCYFIFLVVIMILLILIFLSINRNQVITLNYLLGQSEFNIIMLFTIAFSIGFLLSWAIFGLLWLRVRISLLHLQCKVIRLQNQLRQVGSSISKSG</sequence>
<proteinExistence type="inferred from homology"/>
<accession>A0A803FUQ2</accession>
<evidence type="ECO:0000313" key="7">
    <source>
        <dbReference type="EMBL" id="VFP88397.1"/>
    </source>
</evidence>
<dbReference type="GO" id="GO:0005886">
    <property type="term" value="C:plasma membrane"/>
    <property type="evidence" value="ECO:0007669"/>
    <property type="project" value="UniProtKB-SubCell"/>
</dbReference>
<dbReference type="InterPro" id="IPR032906">
    <property type="entry name" value="LapA"/>
</dbReference>
<dbReference type="OrthoDB" id="7064015at2"/>
<evidence type="ECO:0000256" key="5">
    <source>
        <dbReference type="HAMAP-Rule" id="MF_01948"/>
    </source>
</evidence>